<dbReference type="GeneID" id="39599796"/>
<evidence type="ECO:0000256" key="1">
    <source>
        <dbReference type="SAM" id="MobiDB-lite"/>
    </source>
</evidence>
<reference evidence="2 3" key="1">
    <citation type="journal article" date="2018" name="Front. Microbiol.">
        <title>Genomic and genetic insights into a cosmopolitan fungus, Paecilomyces variotii (Eurotiales).</title>
        <authorList>
            <person name="Urquhart A.S."/>
            <person name="Mondo S.J."/>
            <person name="Makela M.R."/>
            <person name="Hane J.K."/>
            <person name="Wiebenga A."/>
            <person name="He G."/>
            <person name="Mihaltcheva S."/>
            <person name="Pangilinan J."/>
            <person name="Lipzen A."/>
            <person name="Barry K."/>
            <person name="de Vries R.P."/>
            <person name="Grigoriev I.V."/>
            <person name="Idnurm A."/>
        </authorList>
    </citation>
    <scope>NUCLEOTIDE SEQUENCE [LARGE SCALE GENOMIC DNA]</scope>
    <source>
        <strain evidence="2 3">CBS 101075</strain>
    </source>
</reference>
<dbReference type="RefSeq" id="XP_028485070.1">
    <property type="nucleotide sequence ID" value="XM_028630519.1"/>
</dbReference>
<feature type="region of interest" description="Disordered" evidence="1">
    <location>
        <begin position="1"/>
        <end position="30"/>
    </location>
</feature>
<comment type="caution">
    <text evidence="2">The sequence shown here is derived from an EMBL/GenBank/DDBJ whole genome shotgun (WGS) entry which is preliminary data.</text>
</comment>
<proteinExistence type="predicted"/>
<evidence type="ECO:0000313" key="2">
    <source>
        <dbReference type="EMBL" id="RWQ95425.1"/>
    </source>
</evidence>
<name>A0A443HUC8_BYSSP</name>
<organism evidence="2 3">
    <name type="scientific">Byssochlamys spectabilis</name>
    <name type="common">Paecilomyces variotii</name>
    <dbReference type="NCBI Taxonomy" id="264951"/>
    <lineage>
        <taxon>Eukaryota</taxon>
        <taxon>Fungi</taxon>
        <taxon>Dikarya</taxon>
        <taxon>Ascomycota</taxon>
        <taxon>Pezizomycotina</taxon>
        <taxon>Eurotiomycetes</taxon>
        <taxon>Eurotiomycetidae</taxon>
        <taxon>Eurotiales</taxon>
        <taxon>Thermoascaceae</taxon>
        <taxon>Paecilomyces</taxon>
    </lineage>
</organism>
<protein>
    <submittedName>
        <fullName evidence="2">Uncharacterized protein</fullName>
    </submittedName>
</protein>
<feature type="compositionally biased region" description="Polar residues" evidence="1">
    <location>
        <begin position="1"/>
        <end position="10"/>
    </location>
</feature>
<dbReference type="EMBL" id="RCNU01000005">
    <property type="protein sequence ID" value="RWQ95425.1"/>
    <property type="molecule type" value="Genomic_DNA"/>
</dbReference>
<dbReference type="Proteomes" id="UP000283841">
    <property type="component" value="Unassembled WGS sequence"/>
</dbReference>
<accession>A0A443HUC8</accession>
<evidence type="ECO:0000313" key="3">
    <source>
        <dbReference type="Proteomes" id="UP000283841"/>
    </source>
</evidence>
<keyword evidence="3" id="KW-1185">Reference proteome</keyword>
<sequence>MQCFKNSYGVSSPEKIHVDYPSDEVDSEGERIPRAPDKQVAFERACIEDELTKEKRVVLLQENPSSRSHCRFGDCIPTKITGEPNIRSAFRFNVKDISGRYYGELQYLTESLLPASWQISRFHDAVEDWFRYKGRAFNVKIYGRFKRKWAKWDRRSSTAEFNHELQAHGGSSQNCEKCGELPDEPRREDYFPEEPTSCLLSEVLASVIGVPNLDGVDGCSKARGSKKIRRI</sequence>
<dbReference type="VEuPathDB" id="FungiDB:C8Q69DRAFT_465911"/>
<gene>
    <name evidence="2" type="ORF">C8Q69DRAFT_465911</name>
</gene>
<dbReference type="AlphaFoldDB" id="A0A443HUC8"/>